<dbReference type="KEGG" id="ela:UCREL1_10122"/>
<dbReference type="HOGENOM" id="CLU_542941_0_0_1"/>
<keyword evidence="3" id="KW-1185">Reference proteome</keyword>
<evidence type="ECO:0000259" key="1">
    <source>
        <dbReference type="PROSITE" id="PS50181"/>
    </source>
</evidence>
<dbReference type="Proteomes" id="UP000012174">
    <property type="component" value="Unassembled WGS sequence"/>
</dbReference>
<dbReference type="Pfam" id="PF12937">
    <property type="entry name" value="F-box-like"/>
    <property type="match status" value="1"/>
</dbReference>
<dbReference type="InterPro" id="IPR001810">
    <property type="entry name" value="F-box_dom"/>
</dbReference>
<gene>
    <name evidence="2" type="ORF">UCREL1_10122</name>
</gene>
<evidence type="ECO:0000313" key="3">
    <source>
        <dbReference type="Proteomes" id="UP000012174"/>
    </source>
</evidence>
<name>M7SZC9_EUTLA</name>
<proteinExistence type="predicted"/>
<protein>
    <recommendedName>
        <fullName evidence="1">F-box domain-containing protein</fullName>
    </recommendedName>
</protein>
<evidence type="ECO:0000313" key="2">
    <source>
        <dbReference type="EMBL" id="EMR62941.1"/>
    </source>
</evidence>
<organism evidence="2 3">
    <name type="scientific">Eutypa lata (strain UCR-EL1)</name>
    <name type="common">Grapevine dieback disease fungus</name>
    <name type="synonym">Eutypa armeniacae</name>
    <dbReference type="NCBI Taxonomy" id="1287681"/>
    <lineage>
        <taxon>Eukaryota</taxon>
        <taxon>Fungi</taxon>
        <taxon>Dikarya</taxon>
        <taxon>Ascomycota</taxon>
        <taxon>Pezizomycotina</taxon>
        <taxon>Sordariomycetes</taxon>
        <taxon>Xylariomycetidae</taxon>
        <taxon>Xylariales</taxon>
        <taxon>Diatrypaceae</taxon>
        <taxon>Eutypa</taxon>
    </lineage>
</organism>
<sequence length="502" mass="56826">MGIGLLNLPVELLECILDYADPQDKRMFFHLSLVNKALNRLATPRLYRKVAFKGLSMIRPGAMLRRFIVSILTSVERASMVSEFEIVSEVPIEQAYFPAQTTADQITSLLSEFPPDSLVRQVWETLAGLLMDGTFRDQRYVLLQLYAAVCLPNLKRLTFEGSTNQRMWDLLDAVLDSFGNDANSQSNMVIWPALEEVAMENKKYMDISAPVGIWVVRVPWLKRLYACGLGKLTSWDPPEDEFSRIQPRTSEIEALIFQPRCGLHYQELDQVLRAPKALKVFKCNAEHGWAVHTAETSSLQASLDYQSQSLEEISLTLNYLLDMGSRYLRRDEMAPMTFSGYGALKILEISLRFVFDQNALRFVTDASSYAAIQAAARRRLVAMLPPSIETLRFAQCDSYYAAKTLNSALLELFAWCADRFPRLRTVEVHAYSERANQVLPELRPSFTVAQSKGIRMLPFRGGLLGRDDVHDGWCTVGARADPRETENGWNRAGDDAFMFGAL</sequence>
<dbReference type="OrthoDB" id="4753338at2759"/>
<dbReference type="AlphaFoldDB" id="M7SZC9"/>
<dbReference type="STRING" id="1287681.M7SZC9"/>
<feature type="domain" description="F-box" evidence="1">
    <location>
        <begin position="2"/>
        <end position="50"/>
    </location>
</feature>
<dbReference type="EMBL" id="KB707331">
    <property type="protein sequence ID" value="EMR62941.1"/>
    <property type="molecule type" value="Genomic_DNA"/>
</dbReference>
<reference evidence="3" key="1">
    <citation type="journal article" date="2013" name="Genome Announc.">
        <title>Draft genome sequence of the grapevine dieback fungus Eutypa lata UCR-EL1.</title>
        <authorList>
            <person name="Blanco-Ulate B."/>
            <person name="Rolshausen P.E."/>
            <person name="Cantu D."/>
        </authorList>
    </citation>
    <scope>NUCLEOTIDE SEQUENCE [LARGE SCALE GENOMIC DNA]</scope>
    <source>
        <strain evidence="3">UCR-EL1</strain>
    </source>
</reference>
<dbReference type="PROSITE" id="PS50181">
    <property type="entry name" value="FBOX"/>
    <property type="match status" value="1"/>
</dbReference>
<accession>M7SZC9</accession>